<dbReference type="GO" id="GO:0008930">
    <property type="term" value="F:methylthioadenosine nucleosidase activity"/>
    <property type="evidence" value="ECO:0007669"/>
    <property type="project" value="TreeGrafter"/>
</dbReference>
<keyword evidence="3" id="KW-1185">Reference proteome</keyword>
<dbReference type="PANTHER" id="PTHR46832:SF1">
    <property type="entry name" value="5'-METHYLTHIOADENOSINE_S-ADENOSYLHOMOCYSTEINE NUCLEOSIDASE"/>
    <property type="match status" value="1"/>
</dbReference>
<organism evidence="2 3">
    <name type="scientific">Aquisphaera giovannonii</name>
    <dbReference type="NCBI Taxonomy" id="406548"/>
    <lineage>
        <taxon>Bacteria</taxon>
        <taxon>Pseudomonadati</taxon>
        <taxon>Planctomycetota</taxon>
        <taxon>Planctomycetia</taxon>
        <taxon>Isosphaerales</taxon>
        <taxon>Isosphaeraceae</taxon>
        <taxon>Aquisphaera</taxon>
    </lineage>
</organism>
<dbReference type="GO" id="GO:0005829">
    <property type="term" value="C:cytosol"/>
    <property type="evidence" value="ECO:0007669"/>
    <property type="project" value="TreeGrafter"/>
</dbReference>
<evidence type="ECO:0000313" key="3">
    <source>
        <dbReference type="Proteomes" id="UP000324233"/>
    </source>
</evidence>
<evidence type="ECO:0000313" key="2">
    <source>
        <dbReference type="EMBL" id="QEH36280.1"/>
    </source>
</evidence>
<feature type="domain" description="Nucleoside phosphorylase" evidence="1">
    <location>
        <begin position="18"/>
        <end position="123"/>
    </location>
</feature>
<dbReference type="Pfam" id="PF01048">
    <property type="entry name" value="PNP_UDP_1"/>
    <property type="match status" value="2"/>
</dbReference>
<accession>A0A5B9W8N5</accession>
<dbReference type="OrthoDB" id="261107at2"/>
<keyword evidence="2" id="KW-0378">Hydrolase</keyword>
<dbReference type="GO" id="GO:0019284">
    <property type="term" value="P:L-methionine salvage from S-adenosylmethionine"/>
    <property type="evidence" value="ECO:0007669"/>
    <property type="project" value="TreeGrafter"/>
</dbReference>
<dbReference type="Proteomes" id="UP000324233">
    <property type="component" value="Chromosome"/>
</dbReference>
<reference evidence="2 3" key="1">
    <citation type="submission" date="2019-08" db="EMBL/GenBank/DDBJ databases">
        <title>Deep-cultivation of Planctomycetes and their phenomic and genomic characterization uncovers novel biology.</title>
        <authorList>
            <person name="Wiegand S."/>
            <person name="Jogler M."/>
            <person name="Boedeker C."/>
            <person name="Pinto D."/>
            <person name="Vollmers J."/>
            <person name="Rivas-Marin E."/>
            <person name="Kohn T."/>
            <person name="Peeters S.H."/>
            <person name="Heuer A."/>
            <person name="Rast P."/>
            <person name="Oberbeckmann S."/>
            <person name="Bunk B."/>
            <person name="Jeske O."/>
            <person name="Meyerdierks A."/>
            <person name="Storesund J.E."/>
            <person name="Kallscheuer N."/>
            <person name="Luecker S."/>
            <person name="Lage O.M."/>
            <person name="Pohl T."/>
            <person name="Merkel B.J."/>
            <person name="Hornburger P."/>
            <person name="Mueller R.-W."/>
            <person name="Bruemmer F."/>
            <person name="Labrenz M."/>
            <person name="Spormann A.M."/>
            <person name="Op den Camp H."/>
            <person name="Overmann J."/>
            <person name="Amann R."/>
            <person name="Jetten M.S.M."/>
            <person name="Mascher T."/>
            <person name="Medema M.H."/>
            <person name="Devos D.P."/>
            <person name="Kaster A.-K."/>
            <person name="Ovreas L."/>
            <person name="Rohde M."/>
            <person name="Galperin M.Y."/>
            <person name="Jogler C."/>
        </authorList>
    </citation>
    <scope>NUCLEOTIDE SEQUENCE [LARGE SCALE GENOMIC DNA]</scope>
    <source>
        <strain evidence="2 3">OJF2</strain>
    </source>
</reference>
<dbReference type="AlphaFoldDB" id="A0A5B9W8N5"/>
<proteinExistence type="predicted"/>
<gene>
    <name evidence="2" type="primary">mtnN</name>
    <name evidence="2" type="ORF">OJF2_48400</name>
</gene>
<name>A0A5B9W8N5_9BACT</name>
<dbReference type="KEGG" id="agv:OJF2_48400"/>
<dbReference type="GO" id="GO:0009116">
    <property type="term" value="P:nucleoside metabolic process"/>
    <property type="evidence" value="ECO:0007669"/>
    <property type="project" value="InterPro"/>
</dbReference>
<dbReference type="GO" id="GO:0008782">
    <property type="term" value="F:adenosylhomocysteine nucleosidase activity"/>
    <property type="evidence" value="ECO:0007669"/>
    <property type="project" value="UniProtKB-EC"/>
</dbReference>
<protein>
    <submittedName>
        <fullName evidence="2">5'-methylthioadenosine/S-adenosylhomocysteine nucleosidase</fullName>
        <ecNumber evidence="2">3.2.2.9</ecNumber>
    </submittedName>
</protein>
<dbReference type="PANTHER" id="PTHR46832">
    <property type="entry name" value="5'-METHYLTHIOADENOSINE/S-ADENOSYLHOMOCYSTEINE NUCLEOSIDASE"/>
    <property type="match status" value="1"/>
</dbReference>
<keyword evidence="2" id="KW-0326">Glycosidase</keyword>
<dbReference type="Gene3D" id="3.40.50.1580">
    <property type="entry name" value="Nucleoside phosphorylase domain"/>
    <property type="match status" value="1"/>
</dbReference>
<dbReference type="InterPro" id="IPR035994">
    <property type="entry name" value="Nucleoside_phosphorylase_sf"/>
</dbReference>
<feature type="domain" description="Nucleoside phosphorylase" evidence="1">
    <location>
        <begin position="131"/>
        <end position="192"/>
    </location>
</feature>
<dbReference type="SUPFAM" id="SSF53167">
    <property type="entry name" value="Purine and uridine phosphorylases"/>
    <property type="match status" value="1"/>
</dbReference>
<dbReference type="EMBL" id="CP042997">
    <property type="protein sequence ID" value="QEH36280.1"/>
    <property type="molecule type" value="Genomic_DNA"/>
</dbReference>
<dbReference type="InterPro" id="IPR000845">
    <property type="entry name" value="Nucleoside_phosphorylase_d"/>
</dbReference>
<evidence type="ECO:0000259" key="1">
    <source>
        <dbReference type="Pfam" id="PF01048"/>
    </source>
</evidence>
<dbReference type="EC" id="3.2.2.9" evidence="2"/>
<dbReference type="CDD" id="cd17877">
    <property type="entry name" value="NP_MTAN-like"/>
    <property type="match status" value="1"/>
</dbReference>
<sequence length="253" mass="26842">MKSPGPQRVAPPPAPADVGIVMALPLEAGYLLDALSKVRKYSAGTHSVVEGELGGKLVAVIVAGMGEASAAKGAERLLAGHRPRRLISAGFGGGLDPSLSRNDLVLPREVASLDGDVLEVNPDVPEIPGVRRQGGRLLTVDRVITAAAEKDELRRSRGADVVDMETAALAKFARDRAIRFHPIRIISDDAVTELPPEVARLMTHSGSYRVGVALRAIWNRPAAIKDFLSLHARALECADRLASGVTRLLEALP</sequence>